<dbReference type="SUPFAM" id="SSF51735">
    <property type="entry name" value="NAD(P)-binding Rossmann-fold domains"/>
    <property type="match status" value="1"/>
</dbReference>
<evidence type="ECO:0000256" key="1">
    <source>
        <dbReference type="ARBA" id="ARBA00023002"/>
    </source>
</evidence>
<name>A0ABV3Q758_9BACL</name>
<feature type="domain" description="GFO/IDH/MocA-like oxidoreductase" evidence="3">
    <location>
        <begin position="131"/>
        <end position="264"/>
    </location>
</feature>
<dbReference type="PANTHER" id="PTHR43818:SF11">
    <property type="entry name" value="BCDNA.GH03377"/>
    <property type="match status" value="1"/>
</dbReference>
<protein>
    <submittedName>
        <fullName evidence="4">Gfo/Idh/MocA family oxidoreductase</fullName>
    </submittedName>
</protein>
<dbReference type="InterPro" id="IPR050463">
    <property type="entry name" value="Gfo/Idh/MocA_oxidrdct_glycsds"/>
</dbReference>
<evidence type="ECO:0000313" key="4">
    <source>
        <dbReference type="EMBL" id="MEW9503200.1"/>
    </source>
</evidence>
<evidence type="ECO:0000313" key="5">
    <source>
        <dbReference type="Proteomes" id="UP001556040"/>
    </source>
</evidence>
<organism evidence="4 5">
    <name type="scientific">Jeotgalibacillus marinus</name>
    <dbReference type="NCBI Taxonomy" id="86667"/>
    <lineage>
        <taxon>Bacteria</taxon>
        <taxon>Bacillati</taxon>
        <taxon>Bacillota</taxon>
        <taxon>Bacilli</taxon>
        <taxon>Bacillales</taxon>
        <taxon>Caryophanaceae</taxon>
        <taxon>Jeotgalibacillus</taxon>
    </lineage>
</organism>
<dbReference type="RefSeq" id="WP_367780689.1">
    <property type="nucleotide sequence ID" value="NZ_JBFMIA010000026.1"/>
</dbReference>
<dbReference type="InterPro" id="IPR055170">
    <property type="entry name" value="GFO_IDH_MocA-like_dom"/>
</dbReference>
<gene>
    <name evidence="4" type="ORF">AB1471_15590</name>
</gene>
<dbReference type="InterPro" id="IPR000683">
    <property type="entry name" value="Gfo/Idh/MocA-like_OxRdtase_N"/>
</dbReference>
<keyword evidence="5" id="KW-1185">Reference proteome</keyword>
<dbReference type="EMBL" id="JBFMIA010000026">
    <property type="protein sequence ID" value="MEW9503200.1"/>
    <property type="molecule type" value="Genomic_DNA"/>
</dbReference>
<dbReference type="Gene3D" id="3.30.360.10">
    <property type="entry name" value="Dihydrodipicolinate Reductase, domain 2"/>
    <property type="match status" value="1"/>
</dbReference>
<dbReference type="SUPFAM" id="SSF55347">
    <property type="entry name" value="Glyceraldehyde-3-phosphate dehydrogenase-like, C-terminal domain"/>
    <property type="match status" value="1"/>
</dbReference>
<keyword evidence="1" id="KW-0560">Oxidoreductase</keyword>
<reference evidence="4 5" key="1">
    <citation type="journal article" date="1979" name="Int. J. Syst. Evol. Microbiol.">
        <title>Bacillus globisporus subsp. marinus subsp. nov.</title>
        <authorList>
            <person name="Liu H."/>
        </authorList>
    </citation>
    <scope>NUCLEOTIDE SEQUENCE [LARGE SCALE GENOMIC DNA]</scope>
    <source>
        <strain evidence="4 5">DSM 1297</strain>
    </source>
</reference>
<evidence type="ECO:0000259" key="2">
    <source>
        <dbReference type="Pfam" id="PF01408"/>
    </source>
</evidence>
<dbReference type="Pfam" id="PF22725">
    <property type="entry name" value="GFO_IDH_MocA_C3"/>
    <property type="match status" value="1"/>
</dbReference>
<accession>A0ABV3Q758</accession>
<dbReference type="Pfam" id="PF01408">
    <property type="entry name" value="GFO_IDH_MocA"/>
    <property type="match status" value="1"/>
</dbReference>
<sequence length="363" mass="39652">MRKVNVGIIGCGNISAIYLENCRKFEQVCVVACADLDFERAVARAKEFNIPHALTVEELIAHPNIEIVISLTPPNAHEEIGLQVLEAGKHLYTEKPLATSFEGGKRVLEKAREKGLLVNAAPDTILGAGLQTSRHAIQQGLIGTPTAATAFLMKSGIENWHPNPEFFYQKGGGPMYDMGPYYLSALIQLLGPIHRVAASAQMTNIDRFIQIGKRRGEKINVQTPTHLSGTLDFKNGAVATMITSFDVSATRLPHIEIYGTEGTLSVPDPNTFGGPVLVKKNGEDEWTELPLISDKTTNLRGLGVVDMASYLSMGTPQQMSGQLPLHVLEAMHAFHESSLTESYYKMTTETIPPTLMQDTGERV</sequence>
<dbReference type="PANTHER" id="PTHR43818">
    <property type="entry name" value="BCDNA.GH03377"/>
    <property type="match status" value="1"/>
</dbReference>
<dbReference type="Proteomes" id="UP001556040">
    <property type="component" value="Unassembled WGS sequence"/>
</dbReference>
<evidence type="ECO:0000259" key="3">
    <source>
        <dbReference type="Pfam" id="PF22725"/>
    </source>
</evidence>
<dbReference type="InterPro" id="IPR036291">
    <property type="entry name" value="NAD(P)-bd_dom_sf"/>
</dbReference>
<dbReference type="Gene3D" id="3.40.50.720">
    <property type="entry name" value="NAD(P)-binding Rossmann-like Domain"/>
    <property type="match status" value="1"/>
</dbReference>
<proteinExistence type="predicted"/>
<feature type="domain" description="Gfo/Idh/MocA-like oxidoreductase N-terminal" evidence="2">
    <location>
        <begin position="4"/>
        <end position="118"/>
    </location>
</feature>
<comment type="caution">
    <text evidence="4">The sequence shown here is derived from an EMBL/GenBank/DDBJ whole genome shotgun (WGS) entry which is preliminary data.</text>
</comment>